<evidence type="ECO:0000313" key="1">
    <source>
        <dbReference type="EMBL" id="CAG7579700.1"/>
    </source>
</evidence>
<proteinExistence type="predicted"/>
<name>A0A8D9CBJ7_9VIRU</name>
<gene>
    <name evidence="1" type="ORF">SLAVMIC_00028</name>
</gene>
<accession>A0A8D9CBJ7</accession>
<sequence length="124" mass="14517">MNQENKDITFYMTIEGNHLNSGTKAKLTKGKETEKAICFHETKNICTYHPPGMIGSPFARYADKRYYYWIPKSVLLKSKKVGVSNIENKTTSWVIVLPEWFKEFKVHREHFMKKVKKSKSKKVA</sequence>
<dbReference type="EMBL" id="OU342829">
    <property type="protein sequence ID" value="CAG7579700.1"/>
    <property type="molecule type" value="Genomic_DNA"/>
</dbReference>
<reference evidence="1" key="1">
    <citation type="submission" date="2021-06" db="EMBL/GenBank/DDBJ databases">
        <authorList>
            <person name="Gannon L."/>
            <person name="Redgwell R T."/>
            <person name="Michniewski S."/>
            <person name="Harrison D C."/>
            <person name="Millard A."/>
        </authorList>
    </citation>
    <scope>NUCLEOTIDE SEQUENCE</scope>
</reference>
<organism evidence="1">
    <name type="scientific">uncultured marine phage</name>
    <dbReference type="NCBI Taxonomy" id="707152"/>
    <lineage>
        <taxon>Viruses</taxon>
        <taxon>environmental samples</taxon>
    </lineage>
</organism>
<protein>
    <submittedName>
        <fullName evidence="1">Uncharacterized protein</fullName>
    </submittedName>
</protein>